<dbReference type="PANTHER" id="PTHR12736:SF21">
    <property type="entry name" value="LANC-LIKE PROTEIN 2"/>
    <property type="match status" value="1"/>
</dbReference>
<accession>A0AA36FZG5</accession>
<keyword evidence="3" id="KW-0175">Coiled coil</keyword>
<evidence type="ECO:0000256" key="1">
    <source>
        <dbReference type="ARBA" id="ARBA00007179"/>
    </source>
</evidence>
<dbReference type="CDD" id="cd04794">
    <property type="entry name" value="euk_LANCL"/>
    <property type="match status" value="1"/>
</dbReference>
<dbReference type="InterPro" id="IPR020464">
    <property type="entry name" value="LanC-like_prot_euk"/>
</dbReference>
<keyword evidence="2" id="KW-0479">Metal-binding</keyword>
<dbReference type="Gene3D" id="1.50.10.10">
    <property type="match status" value="1"/>
</dbReference>
<dbReference type="GO" id="GO:0046872">
    <property type="term" value="F:metal ion binding"/>
    <property type="evidence" value="ECO:0007669"/>
    <property type="project" value="UniProtKB-KW"/>
</dbReference>
<dbReference type="GO" id="GO:0005975">
    <property type="term" value="P:carbohydrate metabolic process"/>
    <property type="evidence" value="ECO:0007669"/>
    <property type="project" value="InterPro"/>
</dbReference>
<dbReference type="GO" id="GO:0031179">
    <property type="term" value="P:peptide modification"/>
    <property type="evidence" value="ECO:0007669"/>
    <property type="project" value="InterPro"/>
</dbReference>
<dbReference type="Proteomes" id="UP001177023">
    <property type="component" value="Unassembled WGS sequence"/>
</dbReference>
<feature type="binding site" evidence="2">
    <location>
        <position position="313"/>
    </location>
    <ligand>
        <name>Zn(2+)</name>
        <dbReference type="ChEBI" id="CHEBI:29105"/>
    </ligand>
</feature>
<reference evidence="4" key="1">
    <citation type="submission" date="2023-06" db="EMBL/GenBank/DDBJ databases">
        <authorList>
            <person name="Delattre M."/>
        </authorList>
    </citation>
    <scope>NUCLEOTIDE SEQUENCE</scope>
    <source>
        <strain evidence="4">AF72</strain>
    </source>
</reference>
<comment type="caution">
    <text evidence="4">The sequence shown here is derived from an EMBL/GenBank/DDBJ whole genome shotgun (WGS) entry which is preliminary data.</text>
</comment>
<dbReference type="SMART" id="SM01260">
    <property type="entry name" value="LANC_like"/>
    <property type="match status" value="1"/>
</dbReference>
<protein>
    <submittedName>
        <fullName evidence="4">Uncharacterized protein</fullName>
    </submittedName>
</protein>
<sequence length="395" mass="44304">MVRYIHNPYLHGREQEGSEKCTEEFLIQSTKRVVETILSRRRDEDEMNDAAPYKGLAGIALCLAKAGRHLGKRDLCSEAEKLLQRAHSLRHEKSEKQARYLDGDLGTMTVALTYKRDEGIEKNIHALVRALIGPEFPCDEVLYGRAGFLAAALWLKIAHGTDVINPTDVKAVIEEIVYRGKEGKSGDSSPPLMWEWHGTDYLGAAHGVAGILHLILSFPDLLTAGVHADVIRTAEWMVSIQDDTGNFPSSRKWIGKGKEEPLVHWCHGAPGVVPLLITMHRHEARDNYLEALLRAGELIWTEGLLKKGPGLCHGISGNAYALLSIWIRNTHTQDQKWLDRARCFALLMMDDEIRHQQRTPDSPYSLYEGWAGALCLLVDLHAPDQAQFPLFPIVF</sequence>
<dbReference type="PRINTS" id="PR01951">
    <property type="entry name" value="LANCEUKARYTE"/>
</dbReference>
<keyword evidence="2" id="KW-0862">Zinc</keyword>
<feature type="binding site" evidence="2">
    <location>
        <position position="312"/>
    </location>
    <ligand>
        <name>Zn(2+)</name>
        <dbReference type="ChEBI" id="CHEBI:29105"/>
    </ligand>
</feature>
<keyword evidence="5" id="KW-1185">Reference proteome</keyword>
<evidence type="ECO:0000313" key="5">
    <source>
        <dbReference type="Proteomes" id="UP001177023"/>
    </source>
</evidence>
<dbReference type="InterPro" id="IPR012341">
    <property type="entry name" value="6hp_glycosidase-like_sf"/>
</dbReference>
<evidence type="ECO:0000313" key="4">
    <source>
        <dbReference type="EMBL" id="CAJ0572591.1"/>
    </source>
</evidence>
<organism evidence="4 5">
    <name type="scientific">Mesorhabditis spiculigera</name>
    <dbReference type="NCBI Taxonomy" id="96644"/>
    <lineage>
        <taxon>Eukaryota</taxon>
        <taxon>Metazoa</taxon>
        <taxon>Ecdysozoa</taxon>
        <taxon>Nematoda</taxon>
        <taxon>Chromadorea</taxon>
        <taxon>Rhabditida</taxon>
        <taxon>Rhabditina</taxon>
        <taxon>Rhabditomorpha</taxon>
        <taxon>Rhabditoidea</taxon>
        <taxon>Rhabditidae</taxon>
        <taxon>Mesorhabditinae</taxon>
        <taxon>Mesorhabditis</taxon>
    </lineage>
</organism>
<comment type="similarity">
    <text evidence="1">Belongs to the LanC-like protein family.</text>
</comment>
<gene>
    <name evidence="4" type="ORF">MSPICULIGERA_LOCUS10975</name>
</gene>
<feature type="non-terminal residue" evidence="4">
    <location>
        <position position="1"/>
    </location>
</feature>
<dbReference type="PRINTS" id="PR01950">
    <property type="entry name" value="LANCSUPER"/>
</dbReference>
<dbReference type="InterPro" id="IPR007822">
    <property type="entry name" value="LANC-like"/>
</dbReference>
<dbReference type="Pfam" id="PF05147">
    <property type="entry name" value="LANC_like"/>
    <property type="match status" value="1"/>
</dbReference>
<proteinExistence type="inferred from homology"/>
<dbReference type="PANTHER" id="PTHR12736">
    <property type="entry name" value="LANC-LIKE PROTEIN"/>
    <property type="match status" value="1"/>
</dbReference>
<dbReference type="SUPFAM" id="SSF158745">
    <property type="entry name" value="LanC-like"/>
    <property type="match status" value="1"/>
</dbReference>
<feature type="binding site" evidence="2">
    <location>
        <position position="266"/>
    </location>
    <ligand>
        <name>Zn(2+)</name>
        <dbReference type="ChEBI" id="CHEBI:29105"/>
    </ligand>
</feature>
<name>A0AA36FZG5_9BILA</name>
<evidence type="ECO:0000256" key="2">
    <source>
        <dbReference type="PIRSR" id="PIRSR607822-1"/>
    </source>
</evidence>
<dbReference type="EMBL" id="CATQJA010002600">
    <property type="protein sequence ID" value="CAJ0572591.1"/>
    <property type="molecule type" value="Genomic_DNA"/>
</dbReference>
<feature type="coiled-coil region" evidence="3">
    <location>
        <begin position="72"/>
        <end position="99"/>
    </location>
</feature>
<dbReference type="AlphaFoldDB" id="A0AA36FZG5"/>
<dbReference type="GO" id="GO:0005886">
    <property type="term" value="C:plasma membrane"/>
    <property type="evidence" value="ECO:0007669"/>
    <property type="project" value="TreeGrafter"/>
</dbReference>
<evidence type="ECO:0000256" key="3">
    <source>
        <dbReference type="SAM" id="Coils"/>
    </source>
</evidence>